<keyword evidence="2" id="KW-1185">Reference proteome</keyword>
<name>A0ABZ2YAV0_9BACT</name>
<dbReference type="RefSeq" id="WP_369018291.1">
    <property type="nucleotide sequence ID" value="NZ_CP121689.1"/>
</dbReference>
<accession>A0ABZ2YAV0</accession>
<evidence type="ECO:0000313" key="2">
    <source>
        <dbReference type="Proteomes" id="UP001461341"/>
    </source>
</evidence>
<proteinExistence type="predicted"/>
<sequence>MKGWQMQELKNIVKKYGGQIALCESKETAQEKARELGTNAKILQVAGDPKHYVLLPEGADIKSIAKEIYEKAALEVSES</sequence>
<gene>
    <name evidence="1" type="ORF">QBE54_11260</name>
</gene>
<dbReference type="EMBL" id="CP121689">
    <property type="protein sequence ID" value="WZL76133.1"/>
    <property type="molecule type" value="Genomic_DNA"/>
</dbReference>
<evidence type="ECO:0000313" key="1">
    <source>
        <dbReference type="EMBL" id="WZL76133.1"/>
    </source>
</evidence>
<organism evidence="1 2">
    <name type="scientific">Thermatribacter velox</name>
    <dbReference type="NCBI Taxonomy" id="3039681"/>
    <lineage>
        <taxon>Bacteria</taxon>
        <taxon>Pseudomonadati</taxon>
        <taxon>Atribacterota</taxon>
        <taxon>Atribacteria</taxon>
        <taxon>Atribacterales</taxon>
        <taxon>Thermatribacteraceae</taxon>
        <taxon>Thermatribacter</taxon>
    </lineage>
</organism>
<dbReference type="Proteomes" id="UP001461341">
    <property type="component" value="Chromosome"/>
</dbReference>
<protein>
    <submittedName>
        <fullName evidence="1">Uncharacterized protein</fullName>
    </submittedName>
</protein>
<reference evidence="1 2" key="1">
    <citation type="submission" date="2023-03" db="EMBL/GenBank/DDBJ databases">
        <title>Novel Species.</title>
        <authorList>
            <person name="Ma S."/>
        </authorList>
    </citation>
    <scope>NUCLEOTIDE SEQUENCE [LARGE SCALE GENOMIC DNA]</scope>
    <source>
        <strain evidence="1 2">B11</strain>
    </source>
</reference>